<feature type="compositionally biased region" description="Low complexity" evidence="1">
    <location>
        <begin position="215"/>
        <end position="235"/>
    </location>
</feature>
<organism evidence="2">
    <name type="scientific">uncultured Phycisphaerae bacterium</name>
    <dbReference type="NCBI Taxonomy" id="904963"/>
    <lineage>
        <taxon>Bacteria</taxon>
        <taxon>Pseudomonadati</taxon>
        <taxon>Planctomycetota</taxon>
        <taxon>Phycisphaerae</taxon>
        <taxon>environmental samples</taxon>
    </lineage>
</organism>
<name>A0A6J4N622_9BACT</name>
<dbReference type="AlphaFoldDB" id="A0A6J4N622"/>
<protein>
    <submittedName>
        <fullName evidence="2">Uncharacterized protein</fullName>
    </submittedName>
</protein>
<feature type="compositionally biased region" description="Basic and acidic residues" evidence="1">
    <location>
        <begin position="240"/>
        <end position="254"/>
    </location>
</feature>
<feature type="non-terminal residue" evidence="2">
    <location>
        <position position="1"/>
    </location>
</feature>
<reference evidence="2" key="1">
    <citation type="submission" date="2020-02" db="EMBL/GenBank/DDBJ databases">
        <authorList>
            <person name="Meier V. D."/>
        </authorList>
    </citation>
    <scope>NUCLEOTIDE SEQUENCE</scope>
    <source>
        <strain evidence="2">AVDCRST_MAG64</strain>
    </source>
</reference>
<evidence type="ECO:0000313" key="2">
    <source>
        <dbReference type="EMBL" id="CAA9379192.1"/>
    </source>
</evidence>
<dbReference type="NCBIfam" id="NF040466">
    <property type="entry name" value="ydjY_domain"/>
    <property type="match status" value="1"/>
</dbReference>
<gene>
    <name evidence="2" type="ORF">AVDCRST_MAG64-505</name>
</gene>
<sequence length="378" mass="40611">PGPPAKGGDGVGRLPFVTFNASTRQVRVEAETLEVDTPLEFFAVVFNGPEHEAVIRSKVKPSDLHTALLAVGLKPGSPVSYSEALNKWSPPHGPPLQIMMEFEKDGRTVAQPANRWMRNVKTKKPMPTTTWIFAGSRVMPDGNYAADSTGYLVSVVNFDMTVIDIPELKSKENEFLEWERDPDNVPPAGTKVTMVIQPAGKAGTVVGTGLAAETGADGEQPAAAQPGGAPAAEGDSPPAGDERPVIEDSDVDPHISDVKLDEALVERATKRWESVVGPRGEALRKAAQAHYDVINSLRREQQRLIDEADRVQRAIDRLERQYQDMTTPQPDLDGDGVGDSTAEPPADAPPEDATPDAARQEEAPSDAAQPERDPAGAK</sequence>
<accession>A0A6J4N622</accession>
<feature type="region of interest" description="Disordered" evidence="1">
    <location>
        <begin position="215"/>
        <end position="254"/>
    </location>
</feature>
<dbReference type="InterPro" id="IPR047750">
    <property type="entry name" value="YdjY-like"/>
</dbReference>
<feature type="region of interest" description="Disordered" evidence="1">
    <location>
        <begin position="316"/>
        <end position="378"/>
    </location>
</feature>
<proteinExistence type="predicted"/>
<feature type="compositionally biased region" description="Basic and acidic residues" evidence="1">
    <location>
        <begin position="369"/>
        <end position="378"/>
    </location>
</feature>
<dbReference type="EMBL" id="CADCUQ010000140">
    <property type="protein sequence ID" value="CAA9379192.1"/>
    <property type="molecule type" value="Genomic_DNA"/>
</dbReference>
<evidence type="ECO:0000256" key="1">
    <source>
        <dbReference type="SAM" id="MobiDB-lite"/>
    </source>
</evidence>